<evidence type="ECO:0000256" key="2">
    <source>
        <dbReference type="ARBA" id="ARBA00023002"/>
    </source>
</evidence>
<evidence type="ECO:0000256" key="1">
    <source>
        <dbReference type="ARBA" id="ARBA00006484"/>
    </source>
</evidence>
<comment type="caution">
    <text evidence="5">The sequence shown here is derived from an EMBL/GenBank/DDBJ whole genome shotgun (WGS) entry which is preliminary data.</text>
</comment>
<dbReference type="InterPro" id="IPR057326">
    <property type="entry name" value="KR_dom"/>
</dbReference>
<evidence type="ECO:0000313" key="5">
    <source>
        <dbReference type="EMBL" id="NJC32900.1"/>
    </source>
</evidence>
<proteinExistence type="inferred from homology"/>
<evidence type="ECO:0000259" key="4">
    <source>
        <dbReference type="SMART" id="SM00822"/>
    </source>
</evidence>
<dbReference type="PROSITE" id="PS00061">
    <property type="entry name" value="ADH_SHORT"/>
    <property type="match status" value="1"/>
</dbReference>
<keyword evidence="6" id="KW-1185">Reference proteome</keyword>
<evidence type="ECO:0000256" key="3">
    <source>
        <dbReference type="ARBA" id="ARBA00023027"/>
    </source>
</evidence>
<gene>
    <name evidence="5" type="ORF">GGR88_000374</name>
</gene>
<keyword evidence="3" id="KW-0520">NAD</keyword>
<dbReference type="PANTHER" id="PTHR24321:SF8">
    <property type="entry name" value="ESTRADIOL 17-BETA-DEHYDROGENASE 8-RELATED"/>
    <property type="match status" value="1"/>
</dbReference>
<dbReference type="PRINTS" id="PR00081">
    <property type="entry name" value="GDHRDH"/>
</dbReference>
<dbReference type="EMBL" id="JAATJE010000001">
    <property type="protein sequence ID" value="NJC32900.1"/>
    <property type="molecule type" value="Genomic_DNA"/>
</dbReference>
<dbReference type="Proteomes" id="UP000734218">
    <property type="component" value="Unassembled WGS sequence"/>
</dbReference>
<reference evidence="5 6" key="1">
    <citation type="submission" date="2020-03" db="EMBL/GenBank/DDBJ databases">
        <title>Genomic Encyclopedia of Type Strains, Phase IV (KMG-IV): sequencing the most valuable type-strain genomes for metagenomic binning, comparative biology and taxonomic classification.</title>
        <authorList>
            <person name="Goeker M."/>
        </authorList>
    </citation>
    <scope>NUCLEOTIDE SEQUENCE [LARGE SCALE GENOMIC DNA]</scope>
    <source>
        <strain evidence="5 6">DSM 27651</strain>
    </source>
</reference>
<name>A0ABX0XJI3_9SPHN</name>
<evidence type="ECO:0000313" key="6">
    <source>
        <dbReference type="Proteomes" id="UP000734218"/>
    </source>
</evidence>
<protein>
    <submittedName>
        <fullName evidence="5">NAD(P)-dependent dehydrogenase (Short-subunit alcohol dehydrogenase family)</fullName>
    </submittedName>
</protein>
<dbReference type="Gene3D" id="3.40.50.720">
    <property type="entry name" value="NAD(P)-binding Rossmann-like Domain"/>
    <property type="match status" value="1"/>
</dbReference>
<dbReference type="SUPFAM" id="SSF51735">
    <property type="entry name" value="NAD(P)-binding Rossmann-fold domains"/>
    <property type="match status" value="1"/>
</dbReference>
<comment type="similarity">
    <text evidence="1">Belongs to the short-chain dehydrogenases/reductases (SDR) family.</text>
</comment>
<dbReference type="SMART" id="SM00822">
    <property type="entry name" value="PKS_KR"/>
    <property type="match status" value="1"/>
</dbReference>
<dbReference type="CDD" id="cd05233">
    <property type="entry name" value="SDR_c"/>
    <property type="match status" value="1"/>
</dbReference>
<dbReference type="RefSeq" id="WP_167952425.1">
    <property type="nucleotide sequence ID" value="NZ_JAATJE010000001.1"/>
</dbReference>
<dbReference type="InterPro" id="IPR020904">
    <property type="entry name" value="Sc_DH/Rdtase_CS"/>
</dbReference>
<sequence>MAGRRTSLVIGASSAGGLGEATARRLAAAGDAVIVAGRRMDPLERLADEIGGRALFCDLEDEGSIEALVAEAGPIRVAVNAAGTTLGQSILKIRREQIEAQWGMHVTANLLLLKHVGASMTTAGGGAIVLFSSVTARLAGPGLAAYASAKAGLDHLVRVAALEFGPLGIRVNAVAPGFSRTPMTESFLSNERFDTMYRRESALGALVTPDQVASAVEWLAAEDCFATGEIIHVSGGAQLCRLPRADEIRA</sequence>
<dbReference type="InterPro" id="IPR002347">
    <property type="entry name" value="SDR_fam"/>
</dbReference>
<keyword evidence="2" id="KW-0560">Oxidoreductase</keyword>
<accession>A0ABX0XJI3</accession>
<feature type="domain" description="Ketoreductase" evidence="4">
    <location>
        <begin position="7"/>
        <end position="177"/>
    </location>
</feature>
<dbReference type="Pfam" id="PF13561">
    <property type="entry name" value="adh_short_C2"/>
    <property type="match status" value="1"/>
</dbReference>
<dbReference type="InterPro" id="IPR036291">
    <property type="entry name" value="NAD(P)-bd_dom_sf"/>
</dbReference>
<organism evidence="5 6">
    <name type="scientific">Sphingomonas jejuensis</name>
    <dbReference type="NCBI Taxonomy" id="904715"/>
    <lineage>
        <taxon>Bacteria</taxon>
        <taxon>Pseudomonadati</taxon>
        <taxon>Pseudomonadota</taxon>
        <taxon>Alphaproteobacteria</taxon>
        <taxon>Sphingomonadales</taxon>
        <taxon>Sphingomonadaceae</taxon>
        <taxon>Sphingomonas</taxon>
    </lineage>
</organism>
<dbReference type="PANTHER" id="PTHR24321">
    <property type="entry name" value="DEHYDROGENASES, SHORT CHAIN"/>
    <property type="match status" value="1"/>
</dbReference>